<keyword evidence="2" id="KW-1185">Reference proteome</keyword>
<name>A0A9P7RY09_9AGAR</name>
<dbReference type="KEGG" id="more:E1B28_008203"/>
<organism evidence="1 2">
    <name type="scientific">Marasmius oreades</name>
    <name type="common">fairy-ring Marasmius</name>
    <dbReference type="NCBI Taxonomy" id="181124"/>
    <lineage>
        <taxon>Eukaryota</taxon>
        <taxon>Fungi</taxon>
        <taxon>Dikarya</taxon>
        <taxon>Basidiomycota</taxon>
        <taxon>Agaricomycotina</taxon>
        <taxon>Agaricomycetes</taxon>
        <taxon>Agaricomycetidae</taxon>
        <taxon>Agaricales</taxon>
        <taxon>Marasmiineae</taxon>
        <taxon>Marasmiaceae</taxon>
        <taxon>Marasmius</taxon>
    </lineage>
</organism>
<dbReference type="AlphaFoldDB" id="A0A9P7RY09"/>
<dbReference type="RefSeq" id="XP_043008270.1">
    <property type="nucleotide sequence ID" value="XM_043152987.1"/>
</dbReference>
<proteinExistence type="predicted"/>
<reference evidence="1" key="1">
    <citation type="journal article" date="2021" name="Genome Biol. Evol.">
        <title>The assembled and annotated genome of the fairy-ring fungus Marasmius oreades.</title>
        <authorList>
            <person name="Hiltunen M."/>
            <person name="Ament-Velasquez S.L."/>
            <person name="Johannesson H."/>
        </authorList>
    </citation>
    <scope>NUCLEOTIDE SEQUENCE</scope>
    <source>
        <strain evidence="1">03SP1</strain>
    </source>
</reference>
<dbReference type="GeneID" id="66077279"/>
<dbReference type="OrthoDB" id="5220752at2759"/>
<dbReference type="EMBL" id="CM032185">
    <property type="protein sequence ID" value="KAG7091800.1"/>
    <property type="molecule type" value="Genomic_DNA"/>
</dbReference>
<accession>A0A9P7RY09</accession>
<evidence type="ECO:0000313" key="1">
    <source>
        <dbReference type="EMBL" id="KAG7091800.1"/>
    </source>
</evidence>
<gene>
    <name evidence="1" type="ORF">E1B28_008203</name>
</gene>
<sequence>MVFGSSHSVHMANATDQDIHVMVSLNPDWAIADFITDIGLFLIAVGEIKELVTAVELPKTIATLRDLYQFLKITYMALGGTAAAGSRPAEAALALHNAIKKNSILIPAGEYKQVNDKNWLELYLNASGIGSLLNASTVSLMVMSGDGKQFAMYNTNSDYSWIATDDEKCVRAKYGSIWQQDPEAGEVAWPVGGN</sequence>
<protein>
    <submittedName>
        <fullName evidence="1">Uncharacterized protein</fullName>
    </submittedName>
</protein>
<comment type="caution">
    <text evidence="1">The sequence shown here is derived from an EMBL/GenBank/DDBJ whole genome shotgun (WGS) entry which is preliminary data.</text>
</comment>
<evidence type="ECO:0000313" key="2">
    <source>
        <dbReference type="Proteomes" id="UP001049176"/>
    </source>
</evidence>
<dbReference type="Proteomes" id="UP001049176">
    <property type="component" value="Chromosome 5"/>
</dbReference>